<keyword evidence="4" id="KW-1185">Reference proteome</keyword>
<dbReference type="PROSITE" id="PS51112">
    <property type="entry name" value="AMMECR1"/>
    <property type="match status" value="1"/>
</dbReference>
<dbReference type="AlphaFoldDB" id="A0A9P4VPT8"/>
<reference evidence="3" key="1">
    <citation type="journal article" date="2020" name="Stud. Mycol.">
        <title>101 Dothideomycetes genomes: a test case for predicting lifestyles and emergence of pathogens.</title>
        <authorList>
            <person name="Haridas S."/>
            <person name="Albert R."/>
            <person name="Binder M."/>
            <person name="Bloem J."/>
            <person name="Labutti K."/>
            <person name="Salamov A."/>
            <person name="Andreopoulos B."/>
            <person name="Baker S."/>
            <person name="Barry K."/>
            <person name="Bills G."/>
            <person name="Bluhm B."/>
            <person name="Cannon C."/>
            <person name="Castanera R."/>
            <person name="Culley D."/>
            <person name="Daum C."/>
            <person name="Ezra D."/>
            <person name="Gonzalez J."/>
            <person name="Henrissat B."/>
            <person name="Kuo A."/>
            <person name="Liang C."/>
            <person name="Lipzen A."/>
            <person name="Lutzoni F."/>
            <person name="Magnuson J."/>
            <person name="Mondo S."/>
            <person name="Nolan M."/>
            <person name="Ohm R."/>
            <person name="Pangilinan J."/>
            <person name="Park H.-J."/>
            <person name="Ramirez L."/>
            <person name="Alfaro M."/>
            <person name="Sun H."/>
            <person name="Tritt A."/>
            <person name="Yoshinaga Y."/>
            <person name="Zwiers L.-H."/>
            <person name="Turgeon B."/>
            <person name="Goodwin S."/>
            <person name="Spatafora J."/>
            <person name="Crous P."/>
            <person name="Grigoriev I."/>
        </authorList>
    </citation>
    <scope>NUCLEOTIDE SEQUENCE</scope>
    <source>
        <strain evidence="3">CBS 101060</strain>
    </source>
</reference>
<evidence type="ECO:0000313" key="3">
    <source>
        <dbReference type="EMBL" id="KAF2835844.1"/>
    </source>
</evidence>
<gene>
    <name evidence="3" type="ORF">M501DRAFT_1007684</name>
</gene>
<dbReference type="EMBL" id="MU006106">
    <property type="protein sequence ID" value="KAF2835844.1"/>
    <property type="molecule type" value="Genomic_DNA"/>
</dbReference>
<evidence type="ECO:0000313" key="4">
    <source>
        <dbReference type="Proteomes" id="UP000799429"/>
    </source>
</evidence>
<evidence type="ECO:0000259" key="2">
    <source>
        <dbReference type="PROSITE" id="PS51112"/>
    </source>
</evidence>
<protein>
    <recommendedName>
        <fullName evidence="2">AMMECR1 domain-containing protein</fullName>
    </recommendedName>
</protein>
<dbReference type="PANTHER" id="PTHR13016">
    <property type="entry name" value="AMMECR1 HOMOLOG"/>
    <property type="match status" value="1"/>
</dbReference>
<name>A0A9P4VPT8_9PEZI</name>
<dbReference type="Gene3D" id="3.30.700.20">
    <property type="entry name" value="Hypothetical protein ph0010, domain 1"/>
    <property type="match status" value="1"/>
</dbReference>
<comment type="caution">
    <text evidence="3">The sequence shown here is derived from an EMBL/GenBank/DDBJ whole genome shotgun (WGS) entry which is preliminary data.</text>
</comment>
<sequence>MATKAHCAYCFENLSASLEKRQPLSLQQVEEYLQKYFGEETTEVPEEGLEVEDEDSDGTAEDFSGPNAQLTGSYRPAAISRLTATSQSTGSSSSSLPSTGVSTPSTNASAATSATSVTSGSPPRSIFSLGRRNQHQDKSAPSQTDEYPLFVTWNTISRNGNKSLRGCIGTFDNQELSDGLKSYALTAAFDDHRFMPISARELPTLECGVTLLTDFETASNPMDWEIGKHGLRISFHHHGRRFGATYLPDVAREQGWTKEETIVSLMRKANWNGRREDWRKVDLNVVRYQGDRETMEYREWREWRDWVDEQEDGTS</sequence>
<dbReference type="PANTHER" id="PTHR13016:SF0">
    <property type="entry name" value="AMME SYNDROME CANDIDATE GENE 1 PROTEIN"/>
    <property type="match status" value="1"/>
</dbReference>
<proteinExistence type="predicted"/>
<evidence type="ECO:0000256" key="1">
    <source>
        <dbReference type="SAM" id="MobiDB-lite"/>
    </source>
</evidence>
<organism evidence="3 4">
    <name type="scientific">Patellaria atrata CBS 101060</name>
    <dbReference type="NCBI Taxonomy" id="1346257"/>
    <lineage>
        <taxon>Eukaryota</taxon>
        <taxon>Fungi</taxon>
        <taxon>Dikarya</taxon>
        <taxon>Ascomycota</taxon>
        <taxon>Pezizomycotina</taxon>
        <taxon>Dothideomycetes</taxon>
        <taxon>Dothideomycetes incertae sedis</taxon>
        <taxon>Patellariales</taxon>
        <taxon>Patellariaceae</taxon>
        <taxon>Patellaria</taxon>
    </lineage>
</organism>
<dbReference type="InterPro" id="IPR027485">
    <property type="entry name" value="AMMECR1_N"/>
</dbReference>
<feature type="compositionally biased region" description="Low complexity" evidence="1">
    <location>
        <begin position="82"/>
        <end position="123"/>
    </location>
</feature>
<dbReference type="SUPFAM" id="SSF143447">
    <property type="entry name" value="AMMECR1-like"/>
    <property type="match status" value="1"/>
</dbReference>
<dbReference type="InterPro" id="IPR036071">
    <property type="entry name" value="AMMECR1_dom_sf"/>
</dbReference>
<dbReference type="Pfam" id="PF01871">
    <property type="entry name" value="AMMECR1"/>
    <property type="match status" value="1"/>
</dbReference>
<dbReference type="OrthoDB" id="24630at2759"/>
<dbReference type="Proteomes" id="UP000799429">
    <property type="component" value="Unassembled WGS sequence"/>
</dbReference>
<accession>A0A9P4VPT8</accession>
<feature type="domain" description="AMMECR1" evidence="2">
    <location>
        <begin position="111"/>
        <end position="304"/>
    </location>
</feature>
<dbReference type="InterPro" id="IPR023473">
    <property type="entry name" value="AMMECR1"/>
</dbReference>
<dbReference type="InterPro" id="IPR002733">
    <property type="entry name" value="AMMECR1_domain"/>
</dbReference>
<feature type="compositionally biased region" description="Acidic residues" evidence="1">
    <location>
        <begin position="40"/>
        <end position="60"/>
    </location>
</feature>
<dbReference type="NCBIfam" id="TIGR00296">
    <property type="entry name" value="TIGR00296 family protein"/>
    <property type="match status" value="1"/>
</dbReference>
<feature type="region of interest" description="Disordered" evidence="1">
    <location>
        <begin position="40"/>
        <end position="143"/>
    </location>
</feature>